<name>A0AC58KUZ7_CASCN</name>
<accession>A0AC58KUZ7</accession>
<organism evidence="1 2">
    <name type="scientific">Castor canadensis</name>
    <name type="common">American beaver</name>
    <dbReference type="NCBI Taxonomy" id="51338"/>
    <lineage>
        <taxon>Eukaryota</taxon>
        <taxon>Metazoa</taxon>
        <taxon>Chordata</taxon>
        <taxon>Craniata</taxon>
        <taxon>Vertebrata</taxon>
        <taxon>Euteleostomi</taxon>
        <taxon>Mammalia</taxon>
        <taxon>Eutheria</taxon>
        <taxon>Euarchontoglires</taxon>
        <taxon>Glires</taxon>
        <taxon>Rodentia</taxon>
        <taxon>Castorimorpha</taxon>
        <taxon>Castoridae</taxon>
        <taxon>Castor</taxon>
    </lineage>
</organism>
<keyword evidence="1" id="KW-1185">Reference proteome</keyword>
<dbReference type="Proteomes" id="UP001732720">
    <property type="component" value="Chromosome 13"/>
</dbReference>
<protein>
    <submittedName>
        <fullName evidence="2">Interferon alpha-2-like</fullName>
    </submittedName>
</protein>
<reference evidence="2" key="1">
    <citation type="submission" date="2025-08" db="UniProtKB">
        <authorList>
            <consortium name="RefSeq"/>
        </authorList>
    </citation>
    <scope>IDENTIFICATION</scope>
</reference>
<dbReference type="RefSeq" id="XP_073908744.1">
    <property type="nucleotide sequence ID" value="XM_074052643.1"/>
</dbReference>
<proteinExistence type="predicted"/>
<sequence length="181" mass="20762">MALFFALLVALLVLSCRSTSSLGSDLPQTYVLENRRALILLGQMRRTSSFSCMKDRNDFGFPREEFNGNKAQNAQSISVLHEMTQQIYNLFNTKDSSAAWEKTLLHKFCTSLSQQLKDLEVCLTQEVGEEEPPLMHEDSTLAVRKYFQKISLYLKEKKYSPCAWEVVRIEIMRAFSSSTNL</sequence>
<gene>
    <name evidence="2" type="primary">LOC109702569</name>
</gene>
<evidence type="ECO:0000313" key="1">
    <source>
        <dbReference type="Proteomes" id="UP001732720"/>
    </source>
</evidence>
<evidence type="ECO:0000313" key="2">
    <source>
        <dbReference type="RefSeq" id="XP_073908744.1"/>
    </source>
</evidence>